<keyword evidence="6 9" id="KW-0539">Nucleus</keyword>
<dbReference type="STRING" id="1173061.A0A0J9X8I9"/>
<comment type="subunit">
    <text evidence="8">TFIIA is a heterodimer composed of the large TOA1 and the small TOA2 subunits.</text>
</comment>
<gene>
    <name evidence="12" type="ORF">BN980_GECA05s06445g</name>
</gene>
<dbReference type="SUPFAM" id="SSF47396">
    <property type="entry name" value="Transcription factor IIA (TFIIA), alpha-helical domain"/>
    <property type="match status" value="1"/>
</dbReference>
<evidence type="ECO:0000313" key="13">
    <source>
        <dbReference type="Proteomes" id="UP000242525"/>
    </source>
</evidence>
<dbReference type="GO" id="GO:0005672">
    <property type="term" value="C:transcription factor TFIIA complex"/>
    <property type="evidence" value="ECO:0007669"/>
    <property type="project" value="InterPro"/>
</dbReference>
<dbReference type="Pfam" id="PF02751">
    <property type="entry name" value="TFIIA_gamma_C"/>
    <property type="match status" value="1"/>
</dbReference>
<dbReference type="Pfam" id="PF02268">
    <property type="entry name" value="TFIIA_gamma_N"/>
    <property type="match status" value="1"/>
</dbReference>
<dbReference type="GO" id="GO:0006367">
    <property type="term" value="P:transcription initiation at RNA polymerase II promoter"/>
    <property type="evidence" value="ECO:0007669"/>
    <property type="project" value="InterPro"/>
</dbReference>
<dbReference type="PANTHER" id="PTHR10966">
    <property type="entry name" value="TRANSCRIPTION INITIATION FACTOR IIA SUBUNIT 2"/>
    <property type="match status" value="1"/>
</dbReference>
<evidence type="ECO:0000256" key="1">
    <source>
        <dbReference type="ARBA" id="ARBA00004123"/>
    </source>
</evidence>
<dbReference type="Proteomes" id="UP000242525">
    <property type="component" value="Unassembled WGS sequence"/>
</dbReference>
<organism evidence="12 13">
    <name type="scientific">Geotrichum candidum</name>
    <name type="common">Oospora lactis</name>
    <name type="synonym">Dipodascus geotrichum</name>
    <dbReference type="NCBI Taxonomy" id="1173061"/>
    <lineage>
        <taxon>Eukaryota</taxon>
        <taxon>Fungi</taxon>
        <taxon>Dikarya</taxon>
        <taxon>Ascomycota</taxon>
        <taxon>Saccharomycotina</taxon>
        <taxon>Dipodascomycetes</taxon>
        <taxon>Dipodascales</taxon>
        <taxon>Dipodascaceae</taxon>
        <taxon>Geotrichum</taxon>
    </lineage>
</organism>
<keyword evidence="5 9" id="KW-0804">Transcription</keyword>
<dbReference type="CDD" id="cd10145">
    <property type="entry name" value="TFIIA_gamma_N"/>
    <property type="match status" value="1"/>
</dbReference>
<dbReference type="OrthoDB" id="586585at2759"/>
<evidence type="ECO:0000256" key="2">
    <source>
        <dbReference type="ARBA" id="ARBA00007675"/>
    </source>
</evidence>
<evidence type="ECO:0000256" key="8">
    <source>
        <dbReference type="ARBA" id="ARBA00063181"/>
    </source>
</evidence>
<name>A0A0J9X8I9_GEOCN</name>
<evidence type="ECO:0000259" key="10">
    <source>
        <dbReference type="Pfam" id="PF02268"/>
    </source>
</evidence>
<dbReference type="EMBL" id="CCBN010000005">
    <property type="protein sequence ID" value="CDO53740.1"/>
    <property type="molecule type" value="Genomic_DNA"/>
</dbReference>
<feature type="domain" description="Transcription initiation factor IIA gamma subunit N-terminal" evidence="10">
    <location>
        <begin position="2"/>
        <end position="48"/>
    </location>
</feature>
<reference evidence="12" key="1">
    <citation type="submission" date="2014-03" db="EMBL/GenBank/DDBJ databases">
        <authorList>
            <person name="Casaregola S."/>
        </authorList>
    </citation>
    <scope>NUCLEOTIDE SEQUENCE [LARGE SCALE GENOMIC DNA]</scope>
    <source>
        <strain evidence="12">CLIB 918</strain>
    </source>
</reference>
<dbReference type="InterPro" id="IPR003194">
    <property type="entry name" value="TFIIA_gsu"/>
</dbReference>
<sequence length="107" mass="12309">MSYELYRRSSLGTSLTDALDQLISDSKIQPQLAMRILSRFDEIIMTQLTEQVKSRLTLKGHLDTYKGIDDVWTFIVKNVNFKTDEEGTIHADKIKIVACNSRRSNEN</sequence>
<dbReference type="PIRSF" id="PIRSF009415">
    <property type="entry name" value="Hum_TFIIA_gamma"/>
    <property type="match status" value="1"/>
</dbReference>
<comment type="function">
    <text evidence="7">TFIIA is a component of the transcription machinery of RNA polymerase II and plays an important role in transcriptional activation. TFIIA in a complex with TBP mediates transcriptional activity.</text>
</comment>
<dbReference type="InterPro" id="IPR015872">
    <property type="entry name" value="TFIIA_gsu_N"/>
</dbReference>
<keyword evidence="4 9" id="KW-0805">Transcription regulation</keyword>
<dbReference type="InterPro" id="IPR009083">
    <property type="entry name" value="TFIIA_a-hlx"/>
</dbReference>
<comment type="similarity">
    <text evidence="2 9">Belongs to the TFIIA subunit 2 family.</text>
</comment>
<dbReference type="AlphaFoldDB" id="A0A0J9X8I9"/>
<evidence type="ECO:0000256" key="5">
    <source>
        <dbReference type="ARBA" id="ARBA00023163"/>
    </source>
</evidence>
<evidence type="ECO:0000256" key="3">
    <source>
        <dbReference type="ARBA" id="ARBA00019928"/>
    </source>
</evidence>
<dbReference type="SUPFAM" id="SSF50784">
    <property type="entry name" value="Transcription factor IIA (TFIIA), beta-barrel domain"/>
    <property type="match status" value="1"/>
</dbReference>
<dbReference type="CDD" id="cd10014">
    <property type="entry name" value="TFIIA_gamma_C"/>
    <property type="match status" value="1"/>
</dbReference>
<evidence type="ECO:0000259" key="11">
    <source>
        <dbReference type="Pfam" id="PF02751"/>
    </source>
</evidence>
<dbReference type="Gene3D" id="1.10.287.190">
    <property type="entry name" value="Transcription factor IIA gamma subunit, alpha-helical domain"/>
    <property type="match status" value="1"/>
</dbReference>
<dbReference type="InterPro" id="IPR015871">
    <property type="entry name" value="TFIIA_gsu_C"/>
</dbReference>
<proteinExistence type="inferred from homology"/>
<dbReference type="FunFam" id="1.10.287.190:FF:000001">
    <property type="entry name" value="Transcription initiation factor IIA subunit 2"/>
    <property type="match status" value="1"/>
</dbReference>
<dbReference type="FunFam" id="2.30.18.10:FF:000003">
    <property type="entry name" value="Transcription initiation factor IIA subunit 2"/>
    <property type="match status" value="1"/>
</dbReference>
<comment type="subcellular location">
    <subcellularLocation>
        <location evidence="1 9">Nucleus</location>
    </subcellularLocation>
</comment>
<comment type="caution">
    <text evidence="12">The sequence shown here is derived from an EMBL/GenBank/DDBJ whole genome shotgun (WGS) entry which is preliminary data.</text>
</comment>
<evidence type="ECO:0000256" key="4">
    <source>
        <dbReference type="ARBA" id="ARBA00023015"/>
    </source>
</evidence>
<evidence type="ECO:0000256" key="6">
    <source>
        <dbReference type="ARBA" id="ARBA00023242"/>
    </source>
</evidence>
<keyword evidence="13" id="KW-1185">Reference proteome</keyword>
<accession>A0A0J9X8I9</accession>
<dbReference type="InterPro" id="IPR009088">
    <property type="entry name" value="TFIIA_b-brl"/>
</dbReference>
<feature type="domain" description="Transcription initiation factor IIA gamma subunit C-terminal" evidence="11">
    <location>
        <begin position="59"/>
        <end position="101"/>
    </location>
</feature>
<evidence type="ECO:0000313" key="12">
    <source>
        <dbReference type="EMBL" id="CDO53740.1"/>
    </source>
</evidence>
<evidence type="ECO:0000256" key="7">
    <source>
        <dbReference type="ARBA" id="ARBA00024733"/>
    </source>
</evidence>
<dbReference type="Gene3D" id="2.30.18.10">
    <property type="entry name" value="Transcription factor IIA (TFIIA), beta-barrel domain"/>
    <property type="match status" value="1"/>
</dbReference>
<protein>
    <recommendedName>
        <fullName evidence="3 9">Transcription initiation factor IIA subunit 2</fullName>
    </recommendedName>
</protein>
<evidence type="ECO:0000256" key="9">
    <source>
        <dbReference type="PIRNR" id="PIRNR009415"/>
    </source>
</evidence>